<name>A0ACB9C4M3_ARCLA</name>
<keyword evidence="2" id="KW-1185">Reference proteome</keyword>
<gene>
    <name evidence="1" type="ORF">L6452_17870</name>
</gene>
<comment type="caution">
    <text evidence="1">The sequence shown here is derived from an EMBL/GenBank/DDBJ whole genome shotgun (WGS) entry which is preliminary data.</text>
</comment>
<proteinExistence type="predicted"/>
<evidence type="ECO:0000313" key="1">
    <source>
        <dbReference type="EMBL" id="KAI3729217.1"/>
    </source>
</evidence>
<dbReference type="EMBL" id="CM042051">
    <property type="protein sequence ID" value="KAI3729217.1"/>
    <property type="molecule type" value="Genomic_DNA"/>
</dbReference>
<organism evidence="1 2">
    <name type="scientific">Arctium lappa</name>
    <name type="common">Greater burdock</name>
    <name type="synonym">Lappa major</name>
    <dbReference type="NCBI Taxonomy" id="4217"/>
    <lineage>
        <taxon>Eukaryota</taxon>
        <taxon>Viridiplantae</taxon>
        <taxon>Streptophyta</taxon>
        <taxon>Embryophyta</taxon>
        <taxon>Tracheophyta</taxon>
        <taxon>Spermatophyta</taxon>
        <taxon>Magnoliopsida</taxon>
        <taxon>eudicotyledons</taxon>
        <taxon>Gunneridae</taxon>
        <taxon>Pentapetalae</taxon>
        <taxon>asterids</taxon>
        <taxon>campanulids</taxon>
        <taxon>Asterales</taxon>
        <taxon>Asteraceae</taxon>
        <taxon>Carduoideae</taxon>
        <taxon>Cardueae</taxon>
        <taxon>Arctiinae</taxon>
        <taxon>Arctium</taxon>
    </lineage>
</organism>
<protein>
    <submittedName>
        <fullName evidence="1">Uncharacterized protein</fullName>
    </submittedName>
</protein>
<accession>A0ACB9C4M3</accession>
<evidence type="ECO:0000313" key="2">
    <source>
        <dbReference type="Proteomes" id="UP001055879"/>
    </source>
</evidence>
<reference evidence="1 2" key="2">
    <citation type="journal article" date="2022" name="Mol. Ecol. Resour.">
        <title>The genomes of chicory, endive, great burdock and yacon provide insights into Asteraceae paleo-polyploidization history and plant inulin production.</title>
        <authorList>
            <person name="Fan W."/>
            <person name="Wang S."/>
            <person name="Wang H."/>
            <person name="Wang A."/>
            <person name="Jiang F."/>
            <person name="Liu H."/>
            <person name="Zhao H."/>
            <person name="Xu D."/>
            <person name="Zhang Y."/>
        </authorList>
    </citation>
    <scope>NUCLEOTIDE SEQUENCE [LARGE SCALE GENOMIC DNA]</scope>
    <source>
        <strain evidence="2">cv. Niubang</strain>
    </source>
</reference>
<reference evidence="2" key="1">
    <citation type="journal article" date="2022" name="Mol. Ecol. Resour.">
        <title>The genomes of chicory, endive, great burdock and yacon provide insights into Asteraceae palaeo-polyploidization history and plant inulin production.</title>
        <authorList>
            <person name="Fan W."/>
            <person name="Wang S."/>
            <person name="Wang H."/>
            <person name="Wang A."/>
            <person name="Jiang F."/>
            <person name="Liu H."/>
            <person name="Zhao H."/>
            <person name="Xu D."/>
            <person name="Zhang Y."/>
        </authorList>
    </citation>
    <scope>NUCLEOTIDE SEQUENCE [LARGE SCALE GENOMIC DNA]</scope>
    <source>
        <strain evidence="2">cv. Niubang</strain>
    </source>
</reference>
<dbReference type="Proteomes" id="UP001055879">
    <property type="component" value="Linkage Group LG05"/>
</dbReference>
<sequence length="214" mass="24104">MEFRVIVVVVFIAIVAFLSTISQSIRFELESGHIKCIGEDIKIKSMTVGHYSVVNPNQGHPLPPHHRLNVSVFAVKGSRSHYADVVESGQFAFEAEEDGNHLACFSAIEHQPADKISVEFDWRSGVATKDWSYVAKKGSVDAMELELKKLADIVASIDQEIFEHRIRNLEMRIINSTTNSRMGYLSLVSLFLCLSVAGLQLWHLKSFFQKKKII</sequence>